<accession>A0A7C5UX70</accession>
<evidence type="ECO:0000256" key="3">
    <source>
        <dbReference type="ARBA" id="ARBA00022692"/>
    </source>
</evidence>
<dbReference type="InterPro" id="IPR050601">
    <property type="entry name" value="CPA3_antiporter_subunitC"/>
</dbReference>
<reference evidence="9" key="1">
    <citation type="journal article" date="2020" name="mSystems">
        <title>Genome- and Community-Level Interaction Insights into Carbon Utilization and Element Cycling Functions of Hydrothermarchaeota in Hydrothermal Sediment.</title>
        <authorList>
            <person name="Zhou Z."/>
            <person name="Liu Y."/>
            <person name="Xu W."/>
            <person name="Pan J."/>
            <person name="Luo Z.H."/>
            <person name="Li M."/>
        </authorList>
    </citation>
    <scope>NUCLEOTIDE SEQUENCE [LARGE SCALE GENOMIC DNA]</scope>
    <source>
        <strain evidence="9">SpSt-1</strain>
        <strain evidence="8">SpSt-1121</strain>
        <strain evidence="7">SpSt-721</strain>
    </source>
</reference>
<feature type="transmembrane region" description="Helical" evidence="6">
    <location>
        <begin position="6"/>
        <end position="21"/>
    </location>
</feature>
<dbReference type="InterPro" id="IPR039428">
    <property type="entry name" value="NUOK/Mnh_C1-like"/>
</dbReference>
<gene>
    <name evidence="9" type="ORF">ENL47_04775</name>
    <name evidence="8" type="ORF">ENM84_00670</name>
    <name evidence="7" type="ORF">ENV02_03265</name>
</gene>
<evidence type="ECO:0000256" key="2">
    <source>
        <dbReference type="ARBA" id="ARBA00022475"/>
    </source>
</evidence>
<sequence>MYITVIISLYINIAVCIYGIISKPNLVKKLISLTILQDSINVFLILIGYRLWRPGIILQPPILLDWSPTSEALKQFLERAVDPLPQALVLTAIVIGLAVNIFLATTILHVYRHFKTVDMDEIGMLKRVVIVEETA</sequence>
<comment type="caution">
    <text evidence="9">The sequence shown here is derived from an EMBL/GenBank/DDBJ whole genome shotgun (WGS) entry which is preliminary data.</text>
</comment>
<comment type="subcellular location">
    <subcellularLocation>
        <location evidence="1">Cell membrane</location>
        <topology evidence="1">Multi-pass membrane protein</topology>
    </subcellularLocation>
</comment>
<evidence type="ECO:0000256" key="1">
    <source>
        <dbReference type="ARBA" id="ARBA00004651"/>
    </source>
</evidence>
<dbReference type="AlphaFoldDB" id="A0A7C5UX70"/>
<name>A0A7C5UX70_9CREN</name>
<keyword evidence="2" id="KW-1003">Cell membrane</keyword>
<dbReference type="EMBL" id="DTET01000163">
    <property type="protein sequence ID" value="HGV66819.1"/>
    <property type="molecule type" value="Genomic_DNA"/>
</dbReference>
<dbReference type="EMBL" id="DRUB01000089">
    <property type="protein sequence ID" value="HHR96124.1"/>
    <property type="molecule type" value="Genomic_DNA"/>
</dbReference>
<feature type="transmembrane region" description="Helical" evidence="6">
    <location>
        <begin position="87"/>
        <end position="111"/>
    </location>
</feature>
<keyword evidence="4 6" id="KW-1133">Transmembrane helix</keyword>
<keyword evidence="5 6" id="KW-0472">Membrane</keyword>
<evidence type="ECO:0000313" key="7">
    <source>
        <dbReference type="EMBL" id="HGV66819.1"/>
    </source>
</evidence>
<dbReference type="EMBL" id="DRZI01000023">
    <property type="protein sequence ID" value="HHP81155.1"/>
    <property type="molecule type" value="Genomic_DNA"/>
</dbReference>
<evidence type="ECO:0000256" key="4">
    <source>
        <dbReference type="ARBA" id="ARBA00022989"/>
    </source>
</evidence>
<dbReference type="GO" id="GO:0005886">
    <property type="term" value="C:plasma membrane"/>
    <property type="evidence" value="ECO:0007669"/>
    <property type="project" value="UniProtKB-SubCell"/>
</dbReference>
<evidence type="ECO:0000256" key="6">
    <source>
        <dbReference type="SAM" id="Phobius"/>
    </source>
</evidence>
<evidence type="ECO:0000256" key="5">
    <source>
        <dbReference type="ARBA" id="ARBA00023136"/>
    </source>
</evidence>
<dbReference type="Pfam" id="PF00420">
    <property type="entry name" value="Oxidored_q2"/>
    <property type="match status" value="1"/>
</dbReference>
<evidence type="ECO:0000313" key="9">
    <source>
        <dbReference type="EMBL" id="HHR96124.1"/>
    </source>
</evidence>
<evidence type="ECO:0000313" key="8">
    <source>
        <dbReference type="EMBL" id="HHP81155.1"/>
    </source>
</evidence>
<keyword evidence="3 6" id="KW-0812">Transmembrane</keyword>
<dbReference type="PANTHER" id="PTHR34583">
    <property type="entry name" value="ANTIPORTER SUBUNIT MNHC2-RELATED"/>
    <property type="match status" value="1"/>
</dbReference>
<protein>
    <submittedName>
        <fullName evidence="9">Na+/H+ antiporter subunit C</fullName>
    </submittedName>
</protein>
<dbReference type="Gene3D" id="1.10.287.3510">
    <property type="match status" value="1"/>
</dbReference>
<organism evidence="9">
    <name type="scientific">Ignisphaera aggregans</name>
    <dbReference type="NCBI Taxonomy" id="334771"/>
    <lineage>
        <taxon>Archaea</taxon>
        <taxon>Thermoproteota</taxon>
        <taxon>Thermoprotei</taxon>
        <taxon>Desulfurococcales</taxon>
        <taxon>Desulfurococcaceae</taxon>
        <taxon>Ignisphaera</taxon>
    </lineage>
</organism>
<dbReference type="PANTHER" id="PTHR34583:SF2">
    <property type="entry name" value="ANTIPORTER SUBUNIT MNHC2-RELATED"/>
    <property type="match status" value="1"/>
</dbReference>
<proteinExistence type="predicted"/>